<evidence type="ECO:0000313" key="2">
    <source>
        <dbReference type="Proteomes" id="UP000270036"/>
    </source>
</evidence>
<sequence>MNKIKYCFLFLMLSSFYYSQKTSGIVLNESGKPIYGVRVGIENNDNGDYSDENGEFSLDFTNINQNENLKVYESGFHLYENKISNFLKSNKTIILKEKIIEIEPVVINPKKYKLKNYGTSNSKRVYSGYDSENKNKILREYAIKVENKKRLKIKNINVNILSFKFDGTATIFFDIQNSKKGFPDDSQSLTNEKLALTFTEKDIVNNKLTLDVSDKNIWTNQDFFVTVRVNEDFKGKLYFGGNIFAFSKNTYYRNYFGVWNKYSVGELSINVDVLIEK</sequence>
<dbReference type="Proteomes" id="UP000270036">
    <property type="component" value="Chromosome"/>
</dbReference>
<dbReference type="InterPro" id="IPR008969">
    <property type="entry name" value="CarboxyPept-like_regulatory"/>
</dbReference>
<accession>A0A3S4VFN7</accession>
<organism evidence="1 2">
    <name type="scientific">Kaistella antarctica</name>
    <dbReference type="NCBI Taxonomy" id="266748"/>
    <lineage>
        <taxon>Bacteria</taxon>
        <taxon>Pseudomonadati</taxon>
        <taxon>Bacteroidota</taxon>
        <taxon>Flavobacteriia</taxon>
        <taxon>Flavobacteriales</taxon>
        <taxon>Weeksellaceae</taxon>
        <taxon>Chryseobacterium group</taxon>
        <taxon>Kaistella</taxon>
    </lineage>
</organism>
<dbReference type="OrthoDB" id="2247630at2"/>
<dbReference type="KEGG" id="cant:NCTC13489_02024"/>
<protein>
    <submittedName>
        <fullName evidence="1">TonB-linked outer membrane protein, SusC/RagA family</fullName>
    </submittedName>
</protein>
<dbReference type="AlphaFoldDB" id="A0A3S4VFN7"/>
<dbReference type="RefSeq" id="WP_051803626.1">
    <property type="nucleotide sequence ID" value="NZ_FOIX01000001.1"/>
</dbReference>
<name>A0A3S4VFN7_9FLAO</name>
<dbReference type="EMBL" id="LR134441">
    <property type="protein sequence ID" value="VEI00255.1"/>
    <property type="molecule type" value="Genomic_DNA"/>
</dbReference>
<reference evidence="1 2" key="1">
    <citation type="submission" date="2018-12" db="EMBL/GenBank/DDBJ databases">
        <authorList>
            <consortium name="Pathogen Informatics"/>
        </authorList>
    </citation>
    <scope>NUCLEOTIDE SEQUENCE [LARGE SCALE GENOMIC DNA]</scope>
    <source>
        <strain evidence="1 2">NCTC13489</strain>
    </source>
</reference>
<dbReference type="STRING" id="266748.HY04_05020"/>
<dbReference type="SUPFAM" id="SSF49464">
    <property type="entry name" value="Carboxypeptidase regulatory domain-like"/>
    <property type="match status" value="1"/>
</dbReference>
<dbReference type="Gene3D" id="2.60.40.1120">
    <property type="entry name" value="Carboxypeptidase-like, regulatory domain"/>
    <property type="match status" value="1"/>
</dbReference>
<proteinExistence type="predicted"/>
<gene>
    <name evidence="1" type="ORF">NCTC13489_02024</name>
</gene>
<evidence type="ECO:0000313" key="1">
    <source>
        <dbReference type="EMBL" id="VEI00255.1"/>
    </source>
</evidence>
<dbReference type="Pfam" id="PF13715">
    <property type="entry name" value="CarbopepD_reg_2"/>
    <property type="match status" value="1"/>
</dbReference>